<keyword evidence="3" id="KW-1185">Reference proteome</keyword>
<dbReference type="RefSeq" id="WP_108558304.1">
    <property type="nucleotide sequence ID" value="NZ_MUXE01000004.1"/>
</dbReference>
<dbReference type="Proteomes" id="UP000251135">
    <property type="component" value="Unassembled WGS sequence"/>
</dbReference>
<reference evidence="2 3" key="1">
    <citation type="submission" date="2017-02" db="EMBL/GenBank/DDBJ databases">
        <title>Arcobacter caeni sp. nov, a new Arcobacter species isolated from reclaimed water.</title>
        <authorList>
            <person name="Figueras M.J."/>
            <person name="Perez-Cataluna A."/>
            <person name="Salas-Masso N."/>
        </authorList>
    </citation>
    <scope>NUCLEOTIDE SEQUENCE [LARGE SCALE GENOMIC DNA]</scope>
    <source>
        <strain evidence="2 3">RW17-10</strain>
    </source>
</reference>
<feature type="coiled-coil region" evidence="1">
    <location>
        <begin position="522"/>
        <end position="549"/>
    </location>
</feature>
<sequence length="568" mass="69619">MKELLNSYTNYIKNKNKVKLDNRKNFKRKTLLRSSNPNTPLITLFDVENYTKKVKKSIIQNEISSISQKIDEENKNLMFITTTLNPKMNLTREKIEEYKNKFLLNDFEIIEKIQTDQYETFKSFNNKIVKYYYKNNENENITLKTDFLRVLELTKNLNIHQHQITLTNDINETIEVIRRIILKRTNEQVGRIEIRLKENLLNEIMKKGIIYRLNNKVINVTFKQIIQKKDKFNRTFYKLTETEEEKGNFIYLKPILNNENNEENEQKNTNLEITKYLFKYLLKSNSEESFENQLFHNLEMRQNQYSHNFFTDKINKSDLFKISSILYKNLYDIQIKTKIRVKNTKGMIYETRKLLNNNIIEYNKKDKIIIYNNKEKDEKEELLHLNKYEKETIKGKFREFEVIGKKSFHNEKITMEEEYKWKKLLLKQTYEKQFLQKKLLEKKKELKLFNTTIKQFNDIKKQFPNFENEEMTKIHKNFGRMVKYLNFEKELKKDWEMNYIFYIHQNYNLKDTLFLLSFQNYKTKKLNEKEKEKRENEEENLKMREEKEKYFSNLIENRNYKIETIDNF</sequence>
<organism evidence="2 3">
    <name type="scientific">Arcobacter caeni</name>
    <dbReference type="NCBI Taxonomy" id="1912877"/>
    <lineage>
        <taxon>Bacteria</taxon>
        <taxon>Pseudomonadati</taxon>
        <taxon>Campylobacterota</taxon>
        <taxon>Epsilonproteobacteria</taxon>
        <taxon>Campylobacterales</taxon>
        <taxon>Arcobacteraceae</taxon>
        <taxon>Arcobacter</taxon>
    </lineage>
</organism>
<keyword evidence="1" id="KW-0175">Coiled coil</keyword>
<protein>
    <submittedName>
        <fullName evidence="2">Uncharacterized protein</fullName>
    </submittedName>
</protein>
<comment type="caution">
    <text evidence="2">The sequence shown here is derived from an EMBL/GenBank/DDBJ whole genome shotgun (WGS) entry which is preliminary data.</text>
</comment>
<gene>
    <name evidence="2" type="ORF">B0174_03670</name>
</gene>
<proteinExistence type="predicted"/>
<evidence type="ECO:0000313" key="3">
    <source>
        <dbReference type="Proteomes" id="UP000251135"/>
    </source>
</evidence>
<name>A0A363D289_9BACT</name>
<dbReference type="AlphaFoldDB" id="A0A363D289"/>
<evidence type="ECO:0000256" key="1">
    <source>
        <dbReference type="SAM" id="Coils"/>
    </source>
</evidence>
<accession>A0A363D289</accession>
<dbReference type="EMBL" id="MUXE01000004">
    <property type="protein sequence ID" value="PUE65434.1"/>
    <property type="molecule type" value="Genomic_DNA"/>
</dbReference>
<evidence type="ECO:0000313" key="2">
    <source>
        <dbReference type="EMBL" id="PUE65434.1"/>
    </source>
</evidence>